<evidence type="ECO:0000313" key="2">
    <source>
        <dbReference type="EMBL" id="KAJ8970118.1"/>
    </source>
</evidence>
<evidence type="ECO:0000313" key="3">
    <source>
        <dbReference type="Proteomes" id="UP001162156"/>
    </source>
</evidence>
<dbReference type="AlphaFoldDB" id="A0AAV8ZSB9"/>
<dbReference type="Proteomes" id="UP001162156">
    <property type="component" value="Unassembled WGS sequence"/>
</dbReference>
<gene>
    <name evidence="2" type="ORF">NQ314_001385</name>
</gene>
<dbReference type="EMBL" id="JANEYF010000409">
    <property type="protein sequence ID" value="KAJ8970118.1"/>
    <property type="molecule type" value="Genomic_DNA"/>
</dbReference>
<accession>A0AAV8ZSB9</accession>
<keyword evidence="3" id="KW-1185">Reference proteome</keyword>
<evidence type="ECO:0000259" key="1">
    <source>
        <dbReference type="Pfam" id="PF13843"/>
    </source>
</evidence>
<reference evidence="2" key="1">
    <citation type="journal article" date="2023" name="Insect Mol. Biol.">
        <title>Genome sequencing provides insights into the evolution of gene families encoding plant cell wall-degrading enzymes in longhorned beetles.</title>
        <authorList>
            <person name="Shin N.R."/>
            <person name="Okamura Y."/>
            <person name="Kirsch R."/>
            <person name="Pauchet Y."/>
        </authorList>
    </citation>
    <scope>NUCLEOTIDE SEQUENCE</scope>
    <source>
        <strain evidence="2">RBIC_L_NR</strain>
    </source>
</reference>
<name>A0AAV8ZSB9_9CUCU</name>
<dbReference type="Pfam" id="PF13843">
    <property type="entry name" value="DDE_Tnp_1_7"/>
    <property type="match status" value="1"/>
</dbReference>
<comment type="caution">
    <text evidence="2">The sequence shown here is derived from an EMBL/GenBank/DDBJ whole genome shotgun (WGS) entry which is preliminary data.</text>
</comment>
<organism evidence="2 3">
    <name type="scientific">Rhamnusium bicolor</name>
    <dbReference type="NCBI Taxonomy" id="1586634"/>
    <lineage>
        <taxon>Eukaryota</taxon>
        <taxon>Metazoa</taxon>
        <taxon>Ecdysozoa</taxon>
        <taxon>Arthropoda</taxon>
        <taxon>Hexapoda</taxon>
        <taxon>Insecta</taxon>
        <taxon>Pterygota</taxon>
        <taxon>Neoptera</taxon>
        <taxon>Endopterygota</taxon>
        <taxon>Coleoptera</taxon>
        <taxon>Polyphaga</taxon>
        <taxon>Cucujiformia</taxon>
        <taxon>Chrysomeloidea</taxon>
        <taxon>Cerambycidae</taxon>
        <taxon>Lepturinae</taxon>
        <taxon>Rhagiini</taxon>
        <taxon>Rhamnusium</taxon>
    </lineage>
</organism>
<feature type="domain" description="PiggyBac transposable element-derived protein" evidence="1">
    <location>
        <begin position="11"/>
        <end position="91"/>
    </location>
</feature>
<proteinExistence type="predicted"/>
<dbReference type="InterPro" id="IPR029526">
    <property type="entry name" value="PGBD"/>
</dbReference>
<sequence>MNTLEARLMIVVSKWKDARDVLMLSTIRNMDKRVLSLKTDENKTPKLKPAAIIAYNNGKCGIDRSDQMASYSTCSWRGVKWYRKVVFELLTGITAKNMVGPKEKVVHLLKKIEEKTRKKYILCYKKLTKEMSRAEARKKVKKVRTYCGGCDGKPIMCMDCHIEHHS</sequence>
<protein>
    <recommendedName>
        <fullName evidence="1">PiggyBac transposable element-derived protein domain-containing protein</fullName>
    </recommendedName>
</protein>